<proteinExistence type="predicted"/>
<evidence type="ECO:0000313" key="2">
    <source>
        <dbReference type="Proteomes" id="UP000283383"/>
    </source>
</evidence>
<accession>A0A420JBB3</accession>
<dbReference type="AlphaFoldDB" id="A0A420JBB3"/>
<gene>
    <name evidence="1" type="ORF">GcM3_002017</name>
</gene>
<reference evidence="1 2" key="1">
    <citation type="journal article" date="2018" name="BMC Genomics">
        <title>Comparative genome analyses reveal sequence features reflecting distinct modes of host-adaptation between dicot and monocot powdery mildew.</title>
        <authorList>
            <person name="Wu Y."/>
            <person name="Ma X."/>
            <person name="Pan Z."/>
            <person name="Kale S.D."/>
            <person name="Song Y."/>
            <person name="King H."/>
            <person name="Zhang Q."/>
            <person name="Presley C."/>
            <person name="Deng X."/>
            <person name="Wei C.I."/>
            <person name="Xiao S."/>
        </authorList>
    </citation>
    <scope>NUCLEOTIDE SEQUENCE [LARGE SCALE GENOMIC DNA]</scope>
    <source>
        <strain evidence="1">UMSG3</strain>
    </source>
</reference>
<organism evidence="1 2">
    <name type="scientific">Golovinomyces cichoracearum</name>
    <dbReference type="NCBI Taxonomy" id="62708"/>
    <lineage>
        <taxon>Eukaryota</taxon>
        <taxon>Fungi</taxon>
        <taxon>Dikarya</taxon>
        <taxon>Ascomycota</taxon>
        <taxon>Pezizomycotina</taxon>
        <taxon>Leotiomycetes</taxon>
        <taxon>Erysiphales</taxon>
        <taxon>Erysiphaceae</taxon>
        <taxon>Golovinomyces</taxon>
    </lineage>
</organism>
<evidence type="ECO:0000313" key="1">
    <source>
        <dbReference type="EMBL" id="RKF84084.1"/>
    </source>
</evidence>
<protein>
    <submittedName>
        <fullName evidence="1">Uncharacterized protein</fullName>
    </submittedName>
</protein>
<dbReference type="EMBL" id="MCBQ01000201">
    <property type="protein sequence ID" value="RKF84084.1"/>
    <property type="molecule type" value="Genomic_DNA"/>
</dbReference>
<sequence length="255" mass="29598">MSAGSIKGKDFTFNDSDSEKEQTQCFEVTRASTKELATFIKAQYESFLDYELWATYTEIFKPVRLEQWTKLNSSNRGTLSQLRSILRNRGVWVDNEAKTNSRSMVIQRDRPNKRVGWNPNFRLIPRKRNYLNLNRHQKVKDYNNQATIHTPISYNLTHGLKTQTNNYNQQIIGVQALTNLAKLYSEPMKYTEEQDSFKYKVEVFEEKCSHAEINDDQGKAKAFSTMLTGDSLSYFYTLPLCNSFAAICSAMTNHF</sequence>
<keyword evidence="2" id="KW-1185">Reference proteome</keyword>
<comment type="caution">
    <text evidence="1">The sequence shown here is derived from an EMBL/GenBank/DDBJ whole genome shotgun (WGS) entry which is preliminary data.</text>
</comment>
<dbReference type="Proteomes" id="UP000283383">
    <property type="component" value="Unassembled WGS sequence"/>
</dbReference>
<name>A0A420JBB3_9PEZI</name>